<name>A0A1G1VD55_9BACT</name>
<evidence type="ECO:0000313" key="2">
    <source>
        <dbReference type="EMBL" id="OGY13196.1"/>
    </source>
</evidence>
<dbReference type="CDD" id="cd02440">
    <property type="entry name" value="AdoMet_MTases"/>
    <property type="match status" value="1"/>
</dbReference>
<feature type="domain" description="Methyltransferase type 11" evidence="1">
    <location>
        <begin position="48"/>
        <end position="132"/>
    </location>
</feature>
<dbReference type="AlphaFoldDB" id="A0A1G1VD55"/>
<dbReference type="Proteomes" id="UP000177685">
    <property type="component" value="Unassembled WGS sequence"/>
</dbReference>
<comment type="caution">
    <text evidence="2">The sequence shown here is derived from an EMBL/GenBank/DDBJ whole genome shotgun (WGS) entry which is preliminary data.</text>
</comment>
<reference evidence="2 3" key="1">
    <citation type="journal article" date="2016" name="Nat. Commun.">
        <title>Thousands of microbial genomes shed light on interconnected biogeochemical processes in an aquifer system.</title>
        <authorList>
            <person name="Anantharaman K."/>
            <person name="Brown C.T."/>
            <person name="Hug L.A."/>
            <person name="Sharon I."/>
            <person name="Castelle C.J."/>
            <person name="Probst A.J."/>
            <person name="Thomas B.C."/>
            <person name="Singh A."/>
            <person name="Wilkins M.J."/>
            <person name="Karaoz U."/>
            <person name="Brodie E.L."/>
            <person name="Williams K.H."/>
            <person name="Hubbard S.S."/>
            <person name="Banfield J.F."/>
        </authorList>
    </citation>
    <scope>NUCLEOTIDE SEQUENCE [LARGE SCALE GENOMIC DNA]</scope>
</reference>
<dbReference type="Pfam" id="PF08241">
    <property type="entry name" value="Methyltransf_11"/>
    <property type="match status" value="1"/>
</dbReference>
<evidence type="ECO:0000313" key="3">
    <source>
        <dbReference type="Proteomes" id="UP000177685"/>
    </source>
</evidence>
<dbReference type="InterPro" id="IPR013216">
    <property type="entry name" value="Methyltransf_11"/>
</dbReference>
<gene>
    <name evidence="2" type="ORF">A3A58_02095</name>
</gene>
<dbReference type="InterPro" id="IPR029063">
    <property type="entry name" value="SAM-dependent_MTases_sf"/>
</dbReference>
<proteinExistence type="predicted"/>
<dbReference type="SUPFAM" id="SSF53335">
    <property type="entry name" value="S-adenosyl-L-methionine-dependent methyltransferases"/>
    <property type="match status" value="1"/>
</dbReference>
<sequence>MQLTKDFYNKDYFEGKNQIAYDSYAKAGGLLNTFATWTNELFKPESVLDVGCAYGFVVKRFQELGVPATGVEYSPYAVSRAVTQEIIEGDVRDLSRFKDNSFDLVIGTELLEHIPEDDLFKAVKELHRVTKRWVFLLICTAGSDHIESRGGKGDPSHITMKPRWWWESLFHRLDLKRDFPKEDFANNHQQSRQMKWAGRFFVLSKE</sequence>
<protein>
    <recommendedName>
        <fullName evidence="1">Methyltransferase type 11 domain-containing protein</fullName>
    </recommendedName>
</protein>
<dbReference type="PANTHER" id="PTHR43861">
    <property type="entry name" value="TRANS-ACONITATE 2-METHYLTRANSFERASE-RELATED"/>
    <property type="match status" value="1"/>
</dbReference>
<evidence type="ECO:0000259" key="1">
    <source>
        <dbReference type="Pfam" id="PF08241"/>
    </source>
</evidence>
<organism evidence="2 3">
    <name type="scientific">Candidatus Blackburnbacteria bacterium RIFCSPLOWO2_01_FULL_41_27</name>
    <dbReference type="NCBI Taxonomy" id="1797520"/>
    <lineage>
        <taxon>Bacteria</taxon>
        <taxon>Candidatus Blackburniibacteriota</taxon>
    </lineage>
</organism>
<dbReference type="GO" id="GO:0008757">
    <property type="term" value="F:S-adenosylmethionine-dependent methyltransferase activity"/>
    <property type="evidence" value="ECO:0007669"/>
    <property type="project" value="InterPro"/>
</dbReference>
<accession>A0A1G1VD55</accession>
<dbReference type="EMBL" id="MHCD01000040">
    <property type="protein sequence ID" value="OGY13196.1"/>
    <property type="molecule type" value="Genomic_DNA"/>
</dbReference>
<dbReference type="Gene3D" id="3.40.50.150">
    <property type="entry name" value="Vaccinia Virus protein VP39"/>
    <property type="match status" value="1"/>
</dbReference>